<name>A0A822YP02_NELNU</name>
<dbReference type="Proteomes" id="UP000607653">
    <property type="component" value="Unassembled WGS sequence"/>
</dbReference>
<comment type="caution">
    <text evidence="1">The sequence shown here is derived from an EMBL/GenBank/DDBJ whole genome shotgun (WGS) entry which is preliminary data.</text>
</comment>
<sequence>MEIFLLGVVEKRVKIALLLSNPNTVFSPINRTNMINMISRPFKGYKSLI</sequence>
<proteinExistence type="predicted"/>
<gene>
    <name evidence="1" type="ORF">HUJ06_004922</name>
</gene>
<accession>A0A822YP02</accession>
<keyword evidence="2" id="KW-1185">Reference proteome</keyword>
<reference evidence="1 2" key="1">
    <citation type="journal article" date="2020" name="Mol. Biol. Evol.">
        <title>Distinct Expression and Methylation Patterns for Genes with Different Fates following a Single Whole-Genome Duplication in Flowering Plants.</title>
        <authorList>
            <person name="Shi T."/>
            <person name="Rahmani R.S."/>
            <person name="Gugger P.F."/>
            <person name="Wang M."/>
            <person name="Li H."/>
            <person name="Zhang Y."/>
            <person name="Li Z."/>
            <person name="Wang Q."/>
            <person name="Van de Peer Y."/>
            <person name="Marchal K."/>
            <person name="Chen J."/>
        </authorList>
    </citation>
    <scope>NUCLEOTIDE SEQUENCE [LARGE SCALE GENOMIC DNA]</scope>
    <source>
        <tissue evidence="1">Leaf</tissue>
    </source>
</reference>
<organism evidence="1 2">
    <name type="scientific">Nelumbo nucifera</name>
    <name type="common">Sacred lotus</name>
    <dbReference type="NCBI Taxonomy" id="4432"/>
    <lineage>
        <taxon>Eukaryota</taxon>
        <taxon>Viridiplantae</taxon>
        <taxon>Streptophyta</taxon>
        <taxon>Embryophyta</taxon>
        <taxon>Tracheophyta</taxon>
        <taxon>Spermatophyta</taxon>
        <taxon>Magnoliopsida</taxon>
        <taxon>Proteales</taxon>
        <taxon>Nelumbonaceae</taxon>
        <taxon>Nelumbo</taxon>
    </lineage>
</organism>
<dbReference type="AlphaFoldDB" id="A0A822YP02"/>
<evidence type="ECO:0000313" key="1">
    <source>
        <dbReference type="EMBL" id="DAD34282.1"/>
    </source>
</evidence>
<evidence type="ECO:0000313" key="2">
    <source>
        <dbReference type="Proteomes" id="UP000607653"/>
    </source>
</evidence>
<protein>
    <submittedName>
        <fullName evidence="1">Uncharacterized protein</fullName>
    </submittedName>
</protein>
<dbReference type="EMBL" id="DUZY01000004">
    <property type="protein sequence ID" value="DAD34282.1"/>
    <property type="molecule type" value="Genomic_DNA"/>
</dbReference>